<gene>
    <name evidence="1" type="ORF">MTR67_003579</name>
</gene>
<dbReference type="Proteomes" id="UP001234989">
    <property type="component" value="Chromosome 1"/>
</dbReference>
<protein>
    <submittedName>
        <fullName evidence="1">Uncharacterized protein</fullName>
    </submittedName>
</protein>
<dbReference type="AlphaFoldDB" id="A0AAF0T9T5"/>
<evidence type="ECO:0000313" key="1">
    <source>
        <dbReference type="EMBL" id="WMV10194.1"/>
    </source>
</evidence>
<proteinExistence type="predicted"/>
<accession>A0AAF0T9T5</accession>
<dbReference type="EMBL" id="CP133612">
    <property type="protein sequence ID" value="WMV10194.1"/>
    <property type="molecule type" value="Genomic_DNA"/>
</dbReference>
<evidence type="ECO:0000313" key="2">
    <source>
        <dbReference type="Proteomes" id="UP001234989"/>
    </source>
</evidence>
<keyword evidence="2" id="KW-1185">Reference proteome</keyword>
<reference evidence="1" key="1">
    <citation type="submission" date="2023-08" db="EMBL/GenBank/DDBJ databases">
        <title>A de novo genome assembly of Solanum verrucosum Schlechtendal, a Mexican diploid species geographically isolated from the other diploid A-genome species in potato relatives.</title>
        <authorList>
            <person name="Hosaka K."/>
        </authorList>
    </citation>
    <scope>NUCLEOTIDE SEQUENCE</scope>
    <source>
        <tissue evidence="1">Young leaves</tissue>
    </source>
</reference>
<organism evidence="1 2">
    <name type="scientific">Solanum verrucosum</name>
    <dbReference type="NCBI Taxonomy" id="315347"/>
    <lineage>
        <taxon>Eukaryota</taxon>
        <taxon>Viridiplantae</taxon>
        <taxon>Streptophyta</taxon>
        <taxon>Embryophyta</taxon>
        <taxon>Tracheophyta</taxon>
        <taxon>Spermatophyta</taxon>
        <taxon>Magnoliopsida</taxon>
        <taxon>eudicotyledons</taxon>
        <taxon>Gunneridae</taxon>
        <taxon>Pentapetalae</taxon>
        <taxon>asterids</taxon>
        <taxon>lamiids</taxon>
        <taxon>Solanales</taxon>
        <taxon>Solanaceae</taxon>
        <taxon>Solanoideae</taxon>
        <taxon>Solaneae</taxon>
        <taxon>Solanum</taxon>
    </lineage>
</organism>
<name>A0AAF0T9T5_SOLVR</name>
<feature type="non-terminal residue" evidence="1">
    <location>
        <position position="1"/>
    </location>
</feature>
<sequence length="85" mass="9523">CILTYVLPQISQTGKIFAIMKSCSALFPISCLSHRDKGSKGTQPHFSVSCSAKIQCHFLIEILSVIAEVCHQNQCMHSFHLSKEW</sequence>